<dbReference type="Gene3D" id="3.30.70.270">
    <property type="match status" value="1"/>
</dbReference>
<dbReference type="SUPFAM" id="SSF55073">
    <property type="entry name" value="Nucleotide cyclase"/>
    <property type="match status" value="1"/>
</dbReference>
<evidence type="ECO:0000313" key="4">
    <source>
        <dbReference type="EMBL" id="MBR7801786.1"/>
    </source>
</evidence>
<evidence type="ECO:0000256" key="1">
    <source>
        <dbReference type="ARBA" id="ARBA00012528"/>
    </source>
</evidence>
<evidence type="ECO:0000259" key="3">
    <source>
        <dbReference type="PROSITE" id="PS50887"/>
    </source>
</evidence>
<evidence type="ECO:0000256" key="2">
    <source>
        <dbReference type="ARBA" id="ARBA00034247"/>
    </source>
</evidence>
<name>A0A941E567_9BURK</name>
<evidence type="ECO:0000313" key="5">
    <source>
        <dbReference type="Proteomes" id="UP000678545"/>
    </source>
</evidence>
<protein>
    <recommendedName>
        <fullName evidence="1">diguanylate cyclase</fullName>
        <ecNumber evidence="1">2.7.7.65</ecNumber>
    </recommendedName>
</protein>
<dbReference type="InterPro" id="IPR050469">
    <property type="entry name" value="Diguanylate_Cyclase"/>
</dbReference>
<comment type="catalytic activity">
    <reaction evidence="2">
        <text>2 GTP = 3',3'-c-di-GMP + 2 diphosphate</text>
        <dbReference type="Rhea" id="RHEA:24898"/>
        <dbReference type="ChEBI" id="CHEBI:33019"/>
        <dbReference type="ChEBI" id="CHEBI:37565"/>
        <dbReference type="ChEBI" id="CHEBI:58805"/>
        <dbReference type="EC" id="2.7.7.65"/>
    </reaction>
</comment>
<dbReference type="NCBIfam" id="TIGR00254">
    <property type="entry name" value="GGDEF"/>
    <property type="match status" value="1"/>
</dbReference>
<reference evidence="4" key="1">
    <citation type="submission" date="2021-04" db="EMBL/GenBank/DDBJ databases">
        <title>novel species isolated from subtropical streams in China.</title>
        <authorList>
            <person name="Lu H."/>
        </authorList>
    </citation>
    <scope>NUCLEOTIDE SEQUENCE</scope>
    <source>
        <strain evidence="4">FT137W</strain>
    </source>
</reference>
<dbReference type="InterPro" id="IPR043128">
    <property type="entry name" value="Rev_trsase/Diguanyl_cyclase"/>
</dbReference>
<dbReference type="InterPro" id="IPR000160">
    <property type="entry name" value="GGDEF_dom"/>
</dbReference>
<dbReference type="InterPro" id="IPR029787">
    <property type="entry name" value="Nucleotide_cyclase"/>
</dbReference>
<comment type="caution">
    <text evidence="4">The sequence shown here is derived from an EMBL/GenBank/DDBJ whole genome shotgun (WGS) entry which is preliminary data.</text>
</comment>
<proteinExistence type="predicted"/>
<gene>
    <name evidence="4" type="ORF">KDM90_17370</name>
</gene>
<dbReference type="EC" id="2.7.7.65" evidence="1"/>
<feature type="domain" description="GGDEF" evidence="3">
    <location>
        <begin position="77"/>
        <end position="209"/>
    </location>
</feature>
<dbReference type="CDD" id="cd01949">
    <property type="entry name" value="GGDEF"/>
    <property type="match status" value="1"/>
</dbReference>
<accession>A0A941E567</accession>
<dbReference type="GO" id="GO:0052621">
    <property type="term" value="F:diguanylate cyclase activity"/>
    <property type="evidence" value="ECO:0007669"/>
    <property type="project" value="UniProtKB-EC"/>
</dbReference>
<dbReference type="PROSITE" id="PS50887">
    <property type="entry name" value="GGDEF"/>
    <property type="match status" value="1"/>
</dbReference>
<keyword evidence="5" id="KW-1185">Reference proteome</keyword>
<dbReference type="Proteomes" id="UP000678545">
    <property type="component" value="Unassembled WGS sequence"/>
</dbReference>
<dbReference type="SMART" id="SM00267">
    <property type="entry name" value="GGDEF"/>
    <property type="match status" value="1"/>
</dbReference>
<dbReference type="AlphaFoldDB" id="A0A941E567"/>
<dbReference type="PANTHER" id="PTHR45138:SF9">
    <property type="entry name" value="DIGUANYLATE CYCLASE DGCM-RELATED"/>
    <property type="match status" value="1"/>
</dbReference>
<sequence length="219" mass="24264">MSKKTRQTIPFAQQQLLEAIAQIKGGNSREDVLPKLEAVMAQLQTLVTHDHLTGALNRNTLIERLEAELQRSRRTGHTFTVAIISVDDLPEIMEQFGQDVTKRILQVITSEATQLLRSLDSFGRIGATEFAIVMPTTWLDQSQIAIRRLKNRLQDFDWQAVATSLHVGFCTGLTANAPGDQAEVVLERASEALKRARQQGAGSVVQVEADIPGFDFNAE</sequence>
<dbReference type="EMBL" id="JAGSPJ010000008">
    <property type="protein sequence ID" value="MBR7801786.1"/>
    <property type="molecule type" value="Genomic_DNA"/>
</dbReference>
<dbReference type="Pfam" id="PF00990">
    <property type="entry name" value="GGDEF"/>
    <property type="match status" value="1"/>
</dbReference>
<dbReference type="RefSeq" id="WP_212676883.1">
    <property type="nucleotide sequence ID" value="NZ_JAGSPJ010000008.1"/>
</dbReference>
<organism evidence="4 5">
    <name type="scientific">Undibacterium fentianense</name>
    <dbReference type="NCBI Taxonomy" id="2828728"/>
    <lineage>
        <taxon>Bacteria</taxon>
        <taxon>Pseudomonadati</taxon>
        <taxon>Pseudomonadota</taxon>
        <taxon>Betaproteobacteria</taxon>
        <taxon>Burkholderiales</taxon>
        <taxon>Oxalobacteraceae</taxon>
        <taxon>Undibacterium</taxon>
    </lineage>
</organism>
<dbReference type="PANTHER" id="PTHR45138">
    <property type="entry name" value="REGULATORY COMPONENTS OF SENSORY TRANSDUCTION SYSTEM"/>
    <property type="match status" value="1"/>
</dbReference>